<protein>
    <submittedName>
        <fullName evidence="2">BnaC08g45450D protein</fullName>
    </submittedName>
</protein>
<feature type="region of interest" description="Disordered" evidence="1">
    <location>
        <begin position="163"/>
        <end position="183"/>
    </location>
</feature>
<organism evidence="2 3">
    <name type="scientific">Brassica napus</name>
    <name type="common">Rape</name>
    <dbReference type="NCBI Taxonomy" id="3708"/>
    <lineage>
        <taxon>Eukaryota</taxon>
        <taxon>Viridiplantae</taxon>
        <taxon>Streptophyta</taxon>
        <taxon>Embryophyta</taxon>
        <taxon>Tracheophyta</taxon>
        <taxon>Spermatophyta</taxon>
        <taxon>Magnoliopsida</taxon>
        <taxon>eudicotyledons</taxon>
        <taxon>Gunneridae</taxon>
        <taxon>Pentapetalae</taxon>
        <taxon>rosids</taxon>
        <taxon>malvids</taxon>
        <taxon>Brassicales</taxon>
        <taxon>Brassicaceae</taxon>
        <taxon>Brassiceae</taxon>
        <taxon>Brassica</taxon>
    </lineage>
</organism>
<evidence type="ECO:0000256" key="1">
    <source>
        <dbReference type="SAM" id="MobiDB-lite"/>
    </source>
</evidence>
<dbReference type="EMBL" id="LK032000">
    <property type="protein sequence ID" value="CDY09906.1"/>
    <property type="molecule type" value="Genomic_DNA"/>
</dbReference>
<accession>A0A078F943</accession>
<sequence>MFQSHRLIITKSLYWALNIPLPLRNAEGGFHFYVAVIVAVICTPVFDLRFSSKEKNDRMRTEPGKPSGNFFQQERFGSLQRSPVELRQSGSEPPSRRIDGREKSITLRQVGNERIPKNFGSVPVKLLDLTPKEIRRPLNPKTEALRWRENPLDSSLETTKVKERSSFVEKAQRRRDAPLPAPRKRSSLGLVAQRLLQFLNVLLSCVAVSTGPEDANEITSIFLVDEVWTLTSHYVTILPLFDFVVKVPSTHSSTVLNSLSSNVLFL</sequence>
<feature type="region of interest" description="Disordered" evidence="1">
    <location>
        <begin position="82"/>
        <end position="103"/>
    </location>
</feature>
<dbReference type="Proteomes" id="UP000028999">
    <property type="component" value="Unassembled WGS sequence"/>
</dbReference>
<name>A0A078F943_BRANA</name>
<dbReference type="Gramene" id="CDY09906">
    <property type="protein sequence ID" value="CDY09906"/>
    <property type="gene ID" value="GSBRNA2T00031668001"/>
</dbReference>
<evidence type="ECO:0000313" key="2">
    <source>
        <dbReference type="EMBL" id="CDY09906.1"/>
    </source>
</evidence>
<evidence type="ECO:0000313" key="3">
    <source>
        <dbReference type="Proteomes" id="UP000028999"/>
    </source>
</evidence>
<keyword evidence="3" id="KW-1185">Reference proteome</keyword>
<reference evidence="2 3" key="1">
    <citation type="journal article" date="2014" name="Science">
        <title>Plant genetics. Early allopolyploid evolution in the post-Neolithic Brassica napus oilseed genome.</title>
        <authorList>
            <person name="Chalhoub B."/>
            <person name="Denoeud F."/>
            <person name="Liu S."/>
            <person name="Parkin I.A."/>
            <person name="Tang H."/>
            <person name="Wang X."/>
            <person name="Chiquet J."/>
            <person name="Belcram H."/>
            <person name="Tong C."/>
            <person name="Samans B."/>
            <person name="Correa M."/>
            <person name="Da Silva C."/>
            <person name="Just J."/>
            <person name="Falentin C."/>
            <person name="Koh C.S."/>
            <person name="Le Clainche I."/>
            <person name="Bernard M."/>
            <person name="Bento P."/>
            <person name="Noel B."/>
            <person name="Labadie K."/>
            <person name="Alberti A."/>
            <person name="Charles M."/>
            <person name="Arnaud D."/>
            <person name="Guo H."/>
            <person name="Daviaud C."/>
            <person name="Alamery S."/>
            <person name="Jabbari K."/>
            <person name="Zhao M."/>
            <person name="Edger P.P."/>
            <person name="Chelaifa H."/>
            <person name="Tack D."/>
            <person name="Lassalle G."/>
            <person name="Mestiri I."/>
            <person name="Schnel N."/>
            <person name="Le Paslier M.C."/>
            <person name="Fan G."/>
            <person name="Renault V."/>
            <person name="Bayer P.E."/>
            <person name="Golicz A.A."/>
            <person name="Manoli S."/>
            <person name="Lee T.H."/>
            <person name="Thi V.H."/>
            <person name="Chalabi S."/>
            <person name="Hu Q."/>
            <person name="Fan C."/>
            <person name="Tollenaere R."/>
            <person name="Lu Y."/>
            <person name="Battail C."/>
            <person name="Shen J."/>
            <person name="Sidebottom C.H."/>
            <person name="Wang X."/>
            <person name="Canaguier A."/>
            <person name="Chauveau A."/>
            <person name="Berard A."/>
            <person name="Deniot G."/>
            <person name="Guan M."/>
            <person name="Liu Z."/>
            <person name="Sun F."/>
            <person name="Lim Y.P."/>
            <person name="Lyons E."/>
            <person name="Town C.D."/>
            <person name="Bancroft I."/>
            <person name="Wang X."/>
            <person name="Meng J."/>
            <person name="Ma J."/>
            <person name="Pires J.C."/>
            <person name="King G.J."/>
            <person name="Brunel D."/>
            <person name="Delourme R."/>
            <person name="Renard M."/>
            <person name="Aury J.M."/>
            <person name="Adams K.L."/>
            <person name="Batley J."/>
            <person name="Snowdon R.J."/>
            <person name="Tost J."/>
            <person name="Edwards D."/>
            <person name="Zhou Y."/>
            <person name="Hua W."/>
            <person name="Sharpe A.G."/>
            <person name="Paterson A.H."/>
            <person name="Guan C."/>
            <person name="Wincker P."/>
        </authorList>
    </citation>
    <scope>NUCLEOTIDE SEQUENCE [LARGE SCALE GENOMIC DNA]</scope>
    <source>
        <strain evidence="3">cv. Darmor-bzh</strain>
    </source>
</reference>
<feature type="compositionally biased region" description="Basic and acidic residues" evidence="1">
    <location>
        <begin position="94"/>
        <end position="103"/>
    </location>
</feature>
<gene>
    <name evidence="2" type="primary">BnaC08g45450D</name>
    <name evidence="2" type="ORF">GSBRNA2T00031668001</name>
</gene>
<dbReference type="AlphaFoldDB" id="A0A078F943"/>
<proteinExistence type="predicted"/>
<feature type="compositionally biased region" description="Basic and acidic residues" evidence="1">
    <location>
        <begin position="163"/>
        <end position="177"/>
    </location>
</feature>
<dbReference type="PaxDb" id="3708-A0A078F943"/>